<keyword evidence="4" id="KW-1185">Reference proteome</keyword>
<dbReference type="AlphaFoldDB" id="L7L983"/>
<gene>
    <name evidence="3" type="primary">pbpA</name>
    <name evidence="3" type="ORF">GOHSU_23_00560</name>
</gene>
<dbReference type="InterPro" id="IPR054120">
    <property type="entry name" value="PBPA_dimer"/>
</dbReference>
<protein>
    <submittedName>
        <fullName evidence="3">Penicillin-binding protein PbpA</fullName>
    </submittedName>
</protein>
<dbReference type="PANTHER" id="PTHR30627">
    <property type="entry name" value="PEPTIDOGLYCAN D,D-TRANSPEPTIDASE"/>
    <property type="match status" value="1"/>
</dbReference>
<reference evidence="3 4" key="1">
    <citation type="submission" date="2012-12" db="EMBL/GenBank/DDBJ databases">
        <title>Whole genome shotgun sequence of Gordonia hirsuta NBRC 16056.</title>
        <authorList>
            <person name="Isaki-Nakamura S."/>
            <person name="Hosoyama A."/>
            <person name="Tsuchikane K."/>
            <person name="Katsumata H."/>
            <person name="Baba S."/>
            <person name="Yamazaki S."/>
            <person name="Fujita N."/>
        </authorList>
    </citation>
    <scope>NUCLEOTIDE SEQUENCE [LARGE SCALE GENOMIC DNA]</scope>
    <source>
        <strain evidence="3 4">NBRC 16056</strain>
    </source>
</reference>
<dbReference type="SUPFAM" id="SSF56601">
    <property type="entry name" value="beta-lactamase/transpeptidase-like"/>
    <property type="match status" value="1"/>
</dbReference>
<proteinExistence type="predicted"/>
<name>L7L983_9ACTN</name>
<dbReference type="GO" id="GO:0071555">
    <property type="term" value="P:cell wall organization"/>
    <property type="evidence" value="ECO:0007669"/>
    <property type="project" value="TreeGrafter"/>
</dbReference>
<dbReference type="GO" id="GO:0008658">
    <property type="term" value="F:penicillin binding"/>
    <property type="evidence" value="ECO:0007669"/>
    <property type="project" value="InterPro"/>
</dbReference>
<dbReference type="InterPro" id="IPR050515">
    <property type="entry name" value="Beta-lactam/transpept"/>
</dbReference>
<dbReference type="Gene3D" id="3.90.1310.10">
    <property type="entry name" value="Penicillin-binding protein 2a (Domain 2)"/>
    <property type="match status" value="1"/>
</dbReference>
<dbReference type="InterPro" id="IPR012338">
    <property type="entry name" value="Beta-lactam/transpept-like"/>
</dbReference>
<dbReference type="Gene3D" id="3.40.710.10">
    <property type="entry name" value="DD-peptidase/beta-lactamase superfamily"/>
    <property type="match status" value="1"/>
</dbReference>
<dbReference type="Pfam" id="PF00905">
    <property type="entry name" value="Transpeptidase"/>
    <property type="match status" value="1"/>
</dbReference>
<evidence type="ECO:0000313" key="4">
    <source>
        <dbReference type="Proteomes" id="UP000053405"/>
    </source>
</evidence>
<dbReference type="RefSeq" id="WP_005940391.1">
    <property type="nucleotide sequence ID" value="NZ_ATVK01000012.1"/>
</dbReference>
<feature type="domain" description="Penicillin binding protein A dimerisation" evidence="2">
    <location>
        <begin position="52"/>
        <end position="138"/>
    </location>
</feature>
<dbReference type="PANTHER" id="PTHR30627:SF24">
    <property type="entry name" value="PENICILLIN-BINDING PROTEIN 4B"/>
    <property type="match status" value="1"/>
</dbReference>
<feature type="domain" description="Penicillin-binding protein transpeptidase" evidence="1">
    <location>
        <begin position="165"/>
        <end position="487"/>
    </location>
</feature>
<dbReference type="eggNOG" id="COG0768">
    <property type="taxonomic scope" value="Bacteria"/>
</dbReference>
<dbReference type="STRING" id="1121927.GOHSU_23_00560"/>
<dbReference type="GO" id="GO:0005886">
    <property type="term" value="C:plasma membrane"/>
    <property type="evidence" value="ECO:0007669"/>
    <property type="project" value="TreeGrafter"/>
</dbReference>
<evidence type="ECO:0000313" key="3">
    <source>
        <dbReference type="EMBL" id="GAC57710.1"/>
    </source>
</evidence>
<sequence length="495" mass="51892">MNRPIQRVGMAVIVLVLLLVANLTWVQVLHAPALRASEYNKRSQIDTYSRQRGLILDAEGNVLAETVPSTGQFKYQRRYPAQPVQAYATVTGYYGPHFGAGYGIESAENAFLNGTDDRLFTQNFVDMFAGRDPRGGNVQTTIVPGLQTAAYDALRGGSCNGPCRGAVVAMEPSTGKILAMVSTPSYDPNLMATEDYTAAEASWNRLKTEPSPLRNRAISELYRPGSTFKVVTAATALRAGLKSDVRLTSAATFPLPGSSNSLPNDGNPPRACPGASGGTVTLAQAFEYSCNTAFAQLVTQKLPGDPFDEFTDTALGFGVGENPPGIPLSVAKSAIGDLDGDRAALAQSSIGERDVKLTVLQNAVNAATVAAGGVRMRPYLVDRLQSADLGTVAATTPSELNRPLTAEDAAVLTRMMVASEQSGRDAQAGIASKTGTTDPNETGSAYAWYIAFRPGANIAVAVMVENGTGGSQAYGGLIAAPIGRTVLNASTGGNR</sequence>
<evidence type="ECO:0000259" key="2">
    <source>
        <dbReference type="Pfam" id="PF21922"/>
    </source>
</evidence>
<organism evidence="3 4">
    <name type="scientific">Gordonia hirsuta DSM 44140 = NBRC 16056</name>
    <dbReference type="NCBI Taxonomy" id="1121927"/>
    <lineage>
        <taxon>Bacteria</taxon>
        <taxon>Bacillati</taxon>
        <taxon>Actinomycetota</taxon>
        <taxon>Actinomycetes</taxon>
        <taxon>Mycobacteriales</taxon>
        <taxon>Gordoniaceae</taxon>
        <taxon>Gordonia</taxon>
    </lineage>
</organism>
<comment type="caution">
    <text evidence="3">The sequence shown here is derived from an EMBL/GenBank/DDBJ whole genome shotgun (WGS) entry which is preliminary data.</text>
</comment>
<evidence type="ECO:0000259" key="1">
    <source>
        <dbReference type="Pfam" id="PF00905"/>
    </source>
</evidence>
<dbReference type="OrthoDB" id="9766847at2"/>
<dbReference type="EMBL" id="BANT01000023">
    <property type="protein sequence ID" value="GAC57710.1"/>
    <property type="molecule type" value="Genomic_DNA"/>
</dbReference>
<dbReference type="Proteomes" id="UP000053405">
    <property type="component" value="Unassembled WGS sequence"/>
</dbReference>
<accession>L7L983</accession>
<dbReference type="Pfam" id="PF21922">
    <property type="entry name" value="PBP_dimer_2"/>
    <property type="match status" value="1"/>
</dbReference>
<dbReference type="InterPro" id="IPR001460">
    <property type="entry name" value="PCN-bd_Tpept"/>
</dbReference>